<reference evidence="2 3" key="1">
    <citation type="submission" date="2020-08" db="EMBL/GenBank/DDBJ databases">
        <title>Sequencing the genomes of 1000 actinobacteria strains.</title>
        <authorList>
            <person name="Klenk H.-P."/>
        </authorList>
    </citation>
    <scope>NUCLEOTIDE SEQUENCE [LARGE SCALE GENOMIC DNA]</scope>
    <source>
        <strain evidence="2 3">DSM 45886</strain>
    </source>
</reference>
<name>A0A7W7SME8_9ACTN</name>
<organism evidence="2 3">
    <name type="scientific">Micromonospora polyrhachis</name>
    <dbReference type="NCBI Taxonomy" id="1282883"/>
    <lineage>
        <taxon>Bacteria</taxon>
        <taxon>Bacillati</taxon>
        <taxon>Actinomycetota</taxon>
        <taxon>Actinomycetes</taxon>
        <taxon>Micromonosporales</taxon>
        <taxon>Micromonosporaceae</taxon>
        <taxon>Micromonospora</taxon>
    </lineage>
</organism>
<protein>
    <submittedName>
        <fullName evidence="2">Uncharacterized protein</fullName>
    </submittedName>
</protein>
<dbReference type="Proteomes" id="UP000578819">
    <property type="component" value="Unassembled WGS sequence"/>
</dbReference>
<accession>A0A7W7SME8</accession>
<sequence>MIPTWIQVLVALLTNADVRLQQVAPWGATLPGDPPTGDGEGAAVVRGGVGAGFGRADAVCGGEHQVGAVERATATHGERGHEGELALGGSGAADDEWSGRILPVWRMSVRRGWSCLR</sequence>
<comment type="caution">
    <text evidence="2">The sequence shown here is derived from an EMBL/GenBank/DDBJ whole genome shotgun (WGS) entry which is preliminary data.</text>
</comment>
<proteinExistence type="predicted"/>
<gene>
    <name evidence="2" type="ORF">FHR38_001212</name>
</gene>
<evidence type="ECO:0000313" key="3">
    <source>
        <dbReference type="Proteomes" id="UP000578819"/>
    </source>
</evidence>
<feature type="region of interest" description="Disordered" evidence="1">
    <location>
        <begin position="72"/>
        <end position="93"/>
    </location>
</feature>
<dbReference type="EMBL" id="JACHJW010000001">
    <property type="protein sequence ID" value="MBB4957479.1"/>
    <property type="molecule type" value="Genomic_DNA"/>
</dbReference>
<dbReference type="AlphaFoldDB" id="A0A7W7SME8"/>
<evidence type="ECO:0000313" key="2">
    <source>
        <dbReference type="EMBL" id="MBB4957479.1"/>
    </source>
</evidence>
<evidence type="ECO:0000256" key="1">
    <source>
        <dbReference type="SAM" id="MobiDB-lite"/>
    </source>
</evidence>
<keyword evidence="3" id="KW-1185">Reference proteome</keyword>